<evidence type="ECO:0000313" key="3">
    <source>
        <dbReference type="EMBL" id="KAL2853432.1"/>
    </source>
</evidence>
<evidence type="ECO:0000256" key="2">
    <source>
        <dbReference type="SAM" id="MobiDB-lite"/>
    </source>
</evidence>
<dbReference type="PANTHER" id="PTHR12829">
    <property type="entry name" value="N6-ADENOSINE-METHYLTRANSFERASE"/>
    <property type="match status" value="1"/>
</dbReference>
<proteinExistence type="inferred from homology"/>
<protein>
    <recommendedName>
        <fullName evidence="5">MT-A70-domain-containing protein</fullName>
    </recommendedName>
</protein>
<gene>
    <name evidence="3" type="ORF">BJY01DRAFT_64217</name>
</gene>
<reference evidence="3 4" key="1">
    <citation type="submission" date="2024-07" db="EMBL/GenBank/DDBJ databases">
        <title>Section-level genome sequencing and comparative genomics of Aspergillus sections Usti and Cavernicolus.</title>
        <authorList>
            <consortium name="Lawrence Berkeley National Laboratory"/>
            <person name="Nybo J.L."/>
            <person name="Vesth T.C."/>
            <person name="Theobald S."/>
            <person name="Frisvad J.C."/>
            <person name="Larsen T.O."/>
            <person name="Kjaerboelling I."/>
            <person name="Rothschild-Mancinelli K."/>
            <person name="Lyhne E.K."/>
            <person name="Kogle M.E."/>
            <person name="Barry K."/>
            <person name="Clum A."/>
            <person name="Na H."/>
            <person name="Ledsgaard L."/>
            <person name="Lin J."/>
            <person name="Lipzen A."/>
            <person name="Kuo A."/>
            <person name="Riley R."/>
            <person name="Mondo S."/>
            <person name="Labutti K."/>
            <person name="Haridas S."/>
            <person name="Pangalinan J."/>
            <person name="Salamov A.A."/>
            <person name="Simmons B.A."/>
            <person name="Magnuson J.K."/>
            <person name="Chen J."/>
            <person name="Drula E."/>
            <person name="Henrissat B."/>
            <person name="Wiebenga A."/>
            <person name="Lubbers R.J."/>
            <person name="Gomes A.C."/>
            <person name="Makela M.R."/>
            <person name="Stajich J."/>
            <person name="Grigoriev I.V."/>
            <person name="Mortensen U.H."/>
            <person name="De Vries R.P."/>
            <person name="Baker S.E."/>
            <person name="Andersen M.R."/>
        </authorList>
    </citation>
    <scope>NUCLEOTIDE SEQUENCE [LARGE SCALE GENOMIC DNA]</scope>
    <source>
        <strain evidence="3 4">CBS 123904</strain>
    </source>
</reference>
<evidence type="ECO:0000313" key="4">
    <source>
        <dbReference type="Proteomes" id="UP001610446"/>
    </source>
</evidence>
<accession>A0ABR4KMD0</accession>
<dbReference type="Pfam" id="PF05063">
    <property type="entry name" value="MT-A70"/>
    <property type="match status" value="1"/>
</dbReference>
<feature type="compositionally biased region" description="Acidic residues" evidence="2">
    <location>
        <begin position="157"/>
        <end position="166"/>
    </location>
</feature>
<feature type="compositionally biased region" description="Polar residues" evidence="2">
    <location>
        <begin position="30"/>
        <end position="49"/>
    </location>
</feature>
<comment type="similarity">
    <text evidence="1">Belongs to the MT-A70-like family.</text>
</comment>
<evidence type="ECO:0008006" key="5">
    <source>
        <dbReference type="Google" id="ProtNLM"/>
    </source>
</evidence>
<dbReference type="PANTHER" id="PTHR12829:SF4">
    <property type="entry name" value="N(6)-ADENINE-SPECIFIC METHYLTRANSFERASE METTL4"/>
    <property type="match status" value="1"/>
</dbReference>
<dbReference type="EMBL" id="JBFXLU010000019">
    <property type="protein sequence ID" value="KAL2853432.1"/>
    <property type="molecule type" value="Genomic_DNA"/>
</dbReference>
<organism evidence="3 4">
    <name type="scientific">Aspergillus pseudoustus</name>
    <dbReference type="NCBI Taxonomy" id="1810923"/>
    <lineage>
        <taxon>Eukaryota</taxon>
        <taxon>Fungi</taxon>
        <taxon>Dikarya</taxon>
        <taxon>Ascomycota</taxon>
        <taxon>Pezizomycotina</taxon>
        <taxon>Eurotiomycetes</taxon>
        <taxon>Eurotiomycetidae</taxon>
        <taxon>Eurotiales</taxon>
        <taxon>Aspergillaceae</taxon>
        <taxon>Aspergillus</taxon>
        <taxon>Aspergillus subgen. Nidulantes</taxon>
    </lineage>
</organism>
<feature type="region of interest" description="Disordered" evidence="2">
    <location>
        <begin position="30"/>
        <end position="82"/>
    </location>
</feature>
<dbReference type="Proteomes" id="UP001610446">
    <property type="component" value="Unassembled WGS sequence"/>
</dbReference>
<dbReference type="InterPro" id="IPR007757">
    <property type="entry name" value="MT-A70-like"/>
</dbReference>
<dbReference type="InterPro" id="IPR002052">
    <property type="entry name" value="DNA_methylase_N6_adenine_CS"/>
</dbReference>
<evidence type="ECO:0000256" key="1">
    <source>
        <dbReference type="PROSITE-ProRule" id="PRU00489"/>
    </source>
</evidence>
<dbReference type="PROSITE" id="PS51143">
    <property type="entry name" value="MT_A70"/>
    <property type="match status" value="1"/>
</dbReference>
<feature type="region of interest" description="Disordered" evidence="2">
    <location>
        <begin position="132"/>
        <end position="168"/>
    </location>
</feature>
<comment type="caution">
    <text evidence="3">The sequence shown here is derived from an EMBL/GenBank/DDBJ whole genome shotgun (WGS) entry which is preliminary data.</text>
</comment>
<dbReference type="PROSITE" id="PS00092">
    <property type="entry name" value="N6_MTASE"/>
    <property type="match status" value="1"/>
</dbReference>
<keyword evidence="4" id="KW-1185">Reference proteome</keyword>
<sequence length="519" mass="57246">MTGSAILYQNESQTVFLIDIPTSIALAQSLSTQTTPRNAPPSSNHKTSSPQPQPGPRRRQLLSSPALEKPYPPSTEPKSAAARARVLQRIPHSEREIADAIEPVVLGALGEIRSGHQRGCKWCFPRGMVGDSDDGKTSAKAGGVMLRKRRKRKEGEEVGDDQEDQLTFDNTDLQSLGSEQSFETTTNQPPLILSPGANRFKSGSELRNHIVKNTSAEIAIVEICHSYLNSTSNNSIERHQREHEQPQTYIVPPLSKFVICDLPISTPSTHKSSPIPGLSSAQKFNLILLDPPWSNRSVRRSRNYQTQAYSDSDLLTESICNVLRVHSYSHFSAAGGDRDTAANLKVEVGKGEEEGGAMPDICIGAIWITNSAKARKTAYDALRGAGFIIAEEWVWIKTTVYGAPVTPVDGLWRKPYEALVVGLKKQARPDSPASGLVEESAQGIRRRVIAAVPDLHSRKPNLREVFESVFFSSLFRSGNSEVRYEALEVFARNLTAGWWACGNEVLKFNDGEWWVEGDY</sequence>
<name>A0ABR4KMD0_9EURO</name>